<dbReference type="GO" id="GO:0005737">
    <property type="term" value="C:cytoplasm"/>
    <property type="evidence" value="ECO:0007669"/>
    <property type="project" value="TreeGrafter"/>
</dbReference>
<dbReference type="OrthoDB" id="6058416at2759"/>
<evidence type="ECO:0000256" key="2">
    <source>
        <dbReference type="ARBA" id="ARBA00022703"/>
    </source>
</evidence>
<keyword evidence="2" id="KW-0053">Apoptosis</keyword>
<dbReference type="GO" id="GO:0008270">
    <property type="term" value="F:zinc ion binding"/>
    <property type="evidence" value="ECO:0007669"/>
    <property type="project" value="UniProtKB-KW"/>
</dbReference>
<feature type="domain" description="RING-type" evidence="7">
    <location>
        <begin position="935"/>
        <end position="970"/>
    </location>
</feature>
<dbReference type="PROSITE" id="PS50143">
    <property type="entry name" value="BIR_REPEAT_2"/>
    <property type="match status" value="3"/>
</dbReference>
<reference evidence="8" key="1">
    <citation type="submission" date="2018-11" db="EMBL/GenBank/DDBJ databases">
        <authorList>
            <person name="Alioto T."/>
            <person name="Alioto T."/>
        </authorList>
    </citation>
    <scope>NUCLEOTIDE SEQUENCE</scope>
</reference>
<name>A0A8B6F2I0_MYTGA</name>
<dbReference type="GO" id="GO:0051726">
    <property type="term" value="P:regulation of cell cycle"/>
    <property type="evidence" value="ECO:0007669"/>
    <property type="project" value="TreeGrafter"/>
</dbReference>
<gene>
    <name evidence="8" type="ORF">MGAL_10B048540</name>
</gene>
<dbReference type="Pfam" id="PF13920">
    <property type="entry name" value="zf-C3HC4_3"/>
    <property type="match status" value="1"/>
</dbReference>
<sequence length="982" mass="113811">MYCLYHRLPVQRLSTYFLVYAMDASGEEIIKELKRKEHRILRTAKEVIKFYMVQSHRSFQCLIEEHKHDLYHYYHFTTRCELCSFGYVLPDRRRLLQNHLDLLCIPSSLSKFNTSNFNCSITVDEIDLDIAWCLLDCCDAIFWCQCLQLQRTTFVEFLNEHKHVIYHLVEGLNSCNLCKNNSQQHKHIITQKQWTYLFYQPSFTSVKCANLSKTTVTCVSKVMARSDITIHQLYEDDITLAKHLLLHLLPLKKGLVRLLALGQQLLTCDITSVSANKQLCLKFDQIMGVLVHSLPYNSADKDNAVSRKPGNNKKNLWNGGMQTEKEFNFYKYRSTNEDDKNRKSKTYFINRDRNALTSDISDQKTTKVLPSRYFLYDVPCEQMFLPGGTIFKTPQERLASYTYWPVHSLFWPYPLALAGFFYTGTEHIVRCFICDYTASVNSWIPPENPSEAHARCSPGCSFVQGNGFKICAKEPVLEKDLKSNPVRSYVDFSTKQSNDKSFLLKGGNDTTDSTFAADNVFCPPGTYASTDNNFPRYPEMTNGIRETSRENNDIGCDGLNEMVSCLSIQTSDAVVVENQVANLEEAKVEQDSKFPFTDTADTTLFFDETAKKNNQALADNFSNLNLMTTESNLHFNDNSVTYKFTDGSVAQLKYPQFKRFKSRLQTYTSWKYSSKQRPILLAEAGYFYTGEADIVRCFCCDLGLAEWDAQDDPWVEHARHNCRCLFLKSEKGEDYVNEVQLRWKKIYNPKHPVLEDKDSRLKTFAGVWRTDIEQTPEILVDAGFFYTGEEDTVRCHYCDGGLRNWEPKDIPWEEHARWFPFCKFVIKMKGREYIDEIRIKHETTERNEEVATPPDELFVNHPFVQQLQELEFKTEDITAAMQVFKSKEGKSNFSIEDIVEIIIQGKGREQEIQKSIQDPSTLKEINRQLKEKLLCVRCKTNDVSMLFASCGHRITCETCAQQLDYCPYCNKEITKRIKTFLS</sequence>
<dbReference type="SUPFAM" id="SSF57924">
    <property type="entry name" value="Inhibitor of apoptosis (IAP) repeat"/>
    <property type="match status" value="3"/>
</dbReference>
<evidence type="ECO:0000313" key="8">
    <source>
        <dbReference type="EMBL" id="VDI42649.1"/>
    </source>
</evidence>
<dbReference type="InterPro" id="IPR013083">
    <property type="entry name" value="Znf_RING/FYVE/PHD"/>
</dbReference>
<dbReference type="AlphaFoldDB" id="A0A8B6F2I0"/>
<evidence type="ECO:0000256" key="5">
    <source>
        <dbReference type="ARBA" id="ARBA00022833"/>
    </source>
</evidence>
<dbReference type="EMBL" id="UYJE01006058">
    <property type="protein sequence ID" value="VDI42649.1"/>
    <property type="molecule type" value="Genomic_DNA"/>
</dbReference>
<dbReference type="CDD" id="cd00022">
    <property type="entry name" value="BIR"/>
    <property type="match status" value="3"/>
</dbReference>
<protein>
    <recommendedName>
        <fullName evidence="7">RING-type domain-containing protein</fullName>
    </recommendedName>
</protein>
<dbReference type="Gene3D" id="1.10.1170.10">
    <property type="entry name" value="Inhibitor Of Apoptosis Protein (2mihbC-IAP-1), Chain A"/>
    <property type="match status" value="3"/>
</dbReference>
<keyword evidence="9" id="KW-1185">Reference proteome</keyword>
<dbReference type="GO" id="GO:0006915">
    <property type="term" value="P:apoptotic process"/>
    <property type="evidence" value="ECO:0007669"/>
    <property type="project" value="UniProtKB-KW"/>
</dbReference>
<dbReference type="FunFam" id="1.10.1170.10:FF:000003">
    <property type="entry name" value="E3 ubiquitin-protein ligase XIAP"/>
    <property type="match status" value="1"/>
</dbReference>
<dbReference type="PROSITE" id="PS01282">
    <property type="entry name" value="BIR_REPEAT_1"/>
    <property type="match status" value="1"/>
</dbReference>
<dbReference type="PROSITE" id="PS50089">
    <property type="entry name" value="ZF_RING_2"/>
    <property type="match status" value="1"/>
</dbReference>
<dbReference type="SMART" id="SM00238">
    <property type="entry name" value="BIR"/>
    <property type="match status" value="3"/>
</dbReference>
<evidence type="ECO:0000313" key="9">
    <source>
        <dbReference type="Proteomes" id="UP000596742"/>
    </source>
</evidence>
<dbReference type="InterPro" id="IPR050784">
    <property type="entry name" value="IAP"/>
</dbReference>
<keyword evidence="5" id="KW-0862">Zinc</keyword>
<dbReference type="FunFam" id="1.10.1170.10:FF:000002">
    <property type="entry name" value="Baculoviral IAP repeat containing 7"/>
    <property type="match status" value="1"/>
</dbReference>
<dbReference type="InterPro" id="IPR001370">
    <property type="entry name" value="BIR_rpt"/>
</dbReference>
<evidence type="ECO:0000256" key="6">
    <source>
        <dbReference type="PROSITE-ProRule" id="PRU00175"/>
    </source>
</evidence>
<evidence type="ECO:0000256" key="1">
    <source>
        <dbReference type="ARBA" id="ARBA00006672"/>
    </source>
</evidence>
<evidence type="ECO:0000256" key="4">
    <source>
        <dbReference type="ARBA" id="ARBA00022771"/>
    </source>
</evidence>
<evidence type="ECO:0000256" key="3">
    <source>
        <dbReference type="ARBA" id="ARBA00022723"/>
    </source>
</evidence>
<keyword evidence="3" id="KW-0479">Metal-binding</keyword>
<dbReference type="InterPro" id="IPR001841">
    <property type="entry name" value="Znf_RING"/>
</dbReference>
<dbReference type="Pfam" id="PF00653">
    <property type="entry name" value="BIR"/>
    <property type="match status" value="3"/>
</dbReference>
<dbReference type="Proteomes" id="UP000596742">
    <property type="component" value="Unassembled WGS sequence"/>
</dbReference>
<dbReference type="Gene3D" id="3.30.40.10">
    <property type="entry name" value="Zinc/RING finger domain, C3HC4 (zinc finger)"/>
    <property type="match status" value="1"/>
</dbReference>
<proteinExistence type="inferred from homology"/>
<dbReference type="PANTHER" id="PTHR10044:SF139">
    <property type="entry name" value="DEATH-ASSOCIATED INHIBITOR OF APOPTOSIS 2"/>
    <property type="match status" value="1"/>
</dbReference>
<dbReference type="GO" id="GO:0005634">
    <property type="term" value="C:nucleus"/>
    <property type="evidence" value="ECO:0007669"/>
    <property type="project" value="TreeGrafter"/>
</dbReference>
<organism evidence="8 9">
    <name type="scientific">Mytilus galloprovincialis</name>
    <name type="common">Mediterranean mussel</name>
    <dbReference type="NCBI Taxonomy" id="29158"/>
    <lineage>
        <taxon>Eukaryota</taxon>
        <taxon>Metazoa</taxon>
        <taxon>Spiralia</taxon>
        <taxon>Lophotrochozoa</taxon>
        <taxon>Mollusca</taxon>
        <taxon>Bivalvia</taxon>
        <taxon>Autobranchia</taxon>
        <taxon>Pteriomorphia</taxon>
        <taxon>Mytilida</taxon>
        <taxon>Mytiloidea</taxon>
        <taxon>Mytilidae</taxon>
        <taxon>Mytilinae</taxon>
        <taxon>Mytilus</taxon>
    </lineage>
</organism>
<keyword evidence="4 6" id="KW-0863">Zinc-finger</keyword>
<comment type="caution">
    <text evidence="8">The sequence shown here is derived from an EMBL/GenBank/DDBJ whole genome shotgun (WGS) entry which is preliminary data.</text>
</comment>
<comment type="similarity">
    <text evidence="1">Belongs to the IAP family.</text>
</comment>
<accession>A0A8B6F2I0</accession>
<evidence type="ECO:0000259" key="7">
    <source>
        <dbReference type="PROSITE" id="PS50089"/>
    </source>
</evidence>
<dbReference type="PANTHER" id="PTHR10044">
    <property type="entry name" value="INHIBITOR OF APOPTOSIS"/>
    <property type="match status" value="1"/>
</dbReference>